<evidence type="ECO:0000313" key="2">
    <source>
        <dbReference type="EMBL" id="RHY30309.1"/>
    </source>
</evidence>
<organism evidence="2 3">
    <name type="scientific">Aphanomyces invadans</name>
    <dbReference type="NCBI Taxonomy" id="157072"/>
    <lineage>
        <taxon>Eukaryota</taxon>
        <taxon>Sar</taxon>
        <taxon>Stramenopiles</taxon>
        <taxon>Oomycota</taxon>
        <taxon>Saprolegniomycetes</taxon>
        <taxon>Saprolegniales</taxon>
        <taxon>Verrucalvaceae</taxon>
        <taxon>Aphanomyces</taxon>
    </lineage>
</organism>
<feature type="region of interest" description="Disordered" evidence="1">
    <location>
        <begin position="1"/>
        <end position="22"/>
    </location>
</feature>
<dbReference type="Proteomes" id="UP000285060">
    <property type="component" value="Unassembled WGS sequence"/>
</dbReference>
<sequence>MDRCVSPSVAAHRPRPPPRQGARVIVQSRNEPYRSPSTDVRDAAAPRACRDQACDVGLHRHQLGEVVAIEPVGCACGRRYVNGSLRQHIDPSGEQLGVPSLCPTQRLCDVQPCCSSWQQGPHLV</sequence>
<evidence type="ECO:0000313" key="3">
    <source>
        <dbReference type="Proteomes" id="UP000285060"/>
    </source>
</evidence>
<protein>
    <submittedName>
        <fullName evidence="2">Uncharacterized protein</fullName>
    </submittedName>
</protein>
<comment type="caution">
    <text evidence="2">The sequence shown here is derived from an EMBL/GenBank/DDBJ whole genome shotgun (WGS) entry which is preliminary data.</text>
</comment>
<reference evidence="2 3" key="1">
    <citation type="submission" date="2018-08" db="EMBL/GenBank/DDBJ databases">
        <title>Aphanomyces genome sequencing and annotation.</title>
        <authorList>
            <person name="Minardi D."/>
            <person name="Oidtmann B."/>
            <person name="Van Der Giezen M."/>
            <person name="Studholme D.J."/>
        </authorList>
    </citation>
    <scope>NUCLEOTIDE SEQUENCE [LARGE SCALE GENOMIC DNA]</scope>
    <source>
        <strain evidence="2 3">NJM0002</strain>
    </source>
</reference>
<name>A0A418AXK2_9STRA</name>
<accession>A0A418AXK2</accession>
<gene>
    <name evidence="2" type="ORF">DYB32_004432</name>
</gene>
<evidence type="ECO:0000256" key="1">
    <source>
        <dbReference type="SAM" id="MobiDB-lite"/>
    </source>
</evidence>
<dbReference type="EMBL" id="QUSY01000332">
    <property type="protein sequence ID" value="RHY30309.1"/>
    <property type="molecule type" value="Genomic_DNA"/>
</dbReference>
<keyword evidence="3" id="KW-1185">Reference proteome</keyword>
<proteinExistence type="predicted"/>
<dbReference type="AlphaFoldDB" id="A0A418AXK2"/>